<accession>A0A0P0NWN8</accession>
<evidence type="ECO:0000256" key="3">
    <source>
        <dbReference type="ARBA" id="ARBA00022543"/>
    </source>
</evidence>
<evidence type="ECO:0000256" key="2">
    <source>
        <dbReference type="ARBA" id="ARBA00012438"/>
    </source>
</evidence>
<feature type="domain" description="PAC" evidence="17">
    <location>
        <begin position="513"/>
        <end position="566"/>
    </location>
</feature>
<dbReference type="InterPro" id="IPR013655">
    <property type="entry name" value="PAS_fold_3"/>
</dbReference>
<dbReference type="InterPro" id="IPR036890">
    <property type="entry name" value="HATPase_C_sf"/>
</dbReference>
<dbReference type="SUPFAM" id="SSF55785">
    <property type="entry name" value="PYP-like sensor domain (PAS domain)"/>
    <property type="match status" value="3"/>
</dbReference>
<feature type="domain" description="PAC" evidence="17">
    <location>
        <begin position="384"/>
        <end position="436"/>
    </location>
</feature>
<evidence type="ECO:0000256" key="15">
    <source>
        <dbReference type="ARBA" id="ARBA00023170"/>
    </source>
</evidence>
<feature type="domain" description="PAS" evidence="16">
    <location>
        <begin position="437"/>
        <end position="508"/>
    </location>
</feature>
<dbReference type="SMART" id="SM00911">
    <property type="entry name" value="HWE_HK"/>
    <property type="match status" value="1"/>
</dbReference>
<evidence type="ECO:0000259" key="16">
    <source>
        <dbReference type="PROSITE" id="PS50112"/>
    </source>
</evidence>
<dbReference type="NCBIfam" id="TIGR00229">
    <property type="entry name" value="sensory_box"/>
    <property type="match status" value="3"/>
</dbReference>
<evidence type="ECO:0000313" key="18">
    <source>
        <dbReference type="EMBL" id="ALL12463.1"/>
    </source>
</evidence>
<keyword evidence="6" id="KW-0285">Flavoprotein</keyword>
<keyword evidence="19" id="KW-1185">Reference proteome</keyword>
<evidence type="ECO:0000256" key="5">
    <source>
        <dbReference type="ARBA" id="ARBA00022606"/>
    </source>
</evidence>
<evidence type="ECO:0000256" key="9">
    <source>
        <dbReference type="ARBA" id="ARBA00022737"/>
    </source>
</evidence>
<evidence type="ECO:0000256" key="6">
    <source>
        <dbReference type="ARBA" id="ARBA00022630"/>
    </source>
</evidence>
<dbReference type="Gene3D" id="3.30.450.20">
    <property type="entry name" value="PAS domain"/>
    <property type="match status" value="4"/>
</dbReference>
<evidence type="ECO:0000256" key="8">
    <source>
        <dbReference type="ARBA" id="ARBA00022679"/>
    </source>
</evidence>
<dbReference type="OrthoDB" id="341208at2"/>
<evidence type="ECO:0000256" key="10">
    <source>
        <dbReference type="ARBA" id="ARBA00022741"/>
    </source>
</evidence>
<dbReference type="EMBL" id="CP013002">
    <property type="protein sequence ID" value="ALL12463.1"/>
    <property type="molecule type" value="Genomic_DNA"/>
</dbReference>
<keyword evidence="11 18" id="KW-0418">Kinase</keyword>
<dbReference type="STRING" id="69395.AQ619_03335"/>
<evidence type="ECO:0000256" key="11">
    <source>
        <dbReference type="ARBA" id="ARBA00022777"/>
    </source>
</evidence>
<sequence>MAEQEPRAMPMPTRIAGGEMSRRVRAFDWAQTPIGAMEAWSPSLRLAVDMILATNFPMALRWGPELCLIYNDAYAPALHDLHPSALGMVFNQHSQEYQASLRSMHESILSGQSGGYALEKLPLSLKRDGEAGTRIGHFNISFSPVPDTGAPTGVGGVMITAVELTEAVETEKTLRETERRYRLAIEAAGGIGAWDWDIQADKVYADAGYATLHSLSPDYAAAGLPVDSFTPAVHPEDRERVRQICLAAMKTGSDFEDEYRLVQSDGSIRWVYTRGSCYLDADGRPLRNTGVVVDITERKAVAAALQAAQSDLDLAVDAARMGRWDHDMRIGLRYWDARARQIFGLPEEGLNSFESFEQRVHPDDVAGVRAAISTALDPAGEGRINHEYRIRRASDGALRWLETFGRAYFEDDKCVRFVGVVSDVTARKETEAHLQLQEQTLRLAVDAADVGIWELQVKSGLLTWSDRCYAMFGVAPGKPVNIDSFYERLHPDDLEPTRAAISRALDPTQGGHYAIEFRALGGDDGQERWIAAKGQAFFSPEGKPTRLLGATVNITERKRAETHLRLLVNELNHRVKNSLATIQALASQSFNASRPLAEAQEAFTNRIVALSEAHDLLTRENWEGADLHDVADRVATLYGGPARFELAGPAIRLSPRTALSLSMALHELATNAVKYGALSTSSGRITIHWAQAPSPGAGRLDLTWTERDGPTVSPPTQRGLGSRLIERGLAAELSGEASIQFDPGGVVCHIRALLEA</sequence>
<dbReference type="InterPro" id="IPR000014">
    <property type="entry name" value="PAS"/>
</dbReference>
<dbReference type="AlphaFoldDB" id="A0A0P0NWN8"/>
<protein>
    <recommendedName>
        <fullName evidence="2">histidine kinase</fullName>
        <ecNumber evidence="2">2.7.13.3</ecNumber>
    </recommendedName>
</protein>
<keyword evidence="15" id="KW-0675">Receptor</keyword>
<keyword evidence="7" id="KW-0288">FMN</keyword>
<keyword evidence="4" id="KW-0597">Phosphoprotein</keyword>
<dbReference type="InterPro" id="IPR035965">
    <property type="entry name" value="PAS-like_dom_sf"/>
</dbReference>
<evidence type="ECO:0000256" key="14">
    <source>
        <dbReference type="ARBA" id="ARBA00023026"/>
    </source>
</evidence>
<dbReference type="PANTHER" id="PTHR41523">
    <property type="entry name" value="TWO-COMPONENT SYSTEM SENSOR PROTEIN"/>
    <property type="match status" value="1"/>
</dbReference>
<keyword evidence="3" id="KW-0600">Photoreceptor protein</keyword>
<keyword evidence="13" id="KW-0157">Chromophore</keyword>
<feature type="domain" description="PAC" evidence="17">
    <location>
        <begin position="255"/>
        <end position="307"/>
    </location>
</feature>
<evidence type="ECO:0000256" key="1">
    <source>
        <dbReference type="ARBA" id="ARBA00000085"/>
    </source>
</evidence>
<evidence type="ECO:0000256" key="4">
    <source>
        <dbReference type="ARBA" id="ARBA00022553"/>
    </source>
</evidence>
<dbReference type="Pfam" id="PF08447">
    <property type="entry name" value="PAS_3"/>
    <property type="match status" value="3"/>
</dbReference>
<evidence type="ECO:0000313" key="19">
    <source>
        <dbReference type="Proteomes" id="UP000056905"/>
    </source>
</evidence>
<evidence type="ECO:0000256" key="13">
    <source>
        <dbReference type="ARBA" id="ARBA00022991"/>
    </source>
</evidence>
<gene>
    <name evidence="18" type="ORF">AQ619_03335</name>
</gene>
<dbReference type="GO" id="GO:0009881">
    <property type="term" value="F:photoreceptor activity"/>
    <property type="evidence" value="ECO:0007669"/>
    <property type="project" value="UniProtKB-KW"/>
</dbReference>
<dbReference type="PROSITE" id="PS50113">
    <property type="entry name" value="PAC"/>
    <property type="match status" value="3"/>
</dbReference>
<reference evidence="18 19" key="1">
    <citation type="submission" date="2015-10" db="EMBL/GenBank/DDBJ databases">
        <title>Conservation of the essential genome among Caulobacter and Brevundimonas species.</title>
        <authorList>
            <person name="Scott D."/>
            <person name="Ely B."/>
        </authorList>
    </citation>
    <scope>NUCLEOTIDE SEQUENCE [LARGE SCALE GENOMIC DNA]</scope>
    <source>
        <strain evidence="18 19">CB4</strain>
    </source>
</reference>
<evidence type="ECO:0000259" key="17">
    <source>
        <dbReference type="PROSITE" id="PS50113"/>
    </source>
</evidence>
<keyword evidence="10" id="KW-0547">Nucleotide-binding</keyword>
<dbReference type="SMART" id="SM00086">
    <property type="entry name" value="PAC"/>
    <property type="match status" value="3"/>
</dbReference>
<dbReference type="GO" id="GO:0005524">
    <property type="term" value="F:ATP binding"/>
    <property type="evidence" value="ECO:0007669"/>
    <property type="project" value="UniProtKB-KW"/>
</dbReference>
<comment type="catalytic activity">
    <reaction evidence="1">
        <text>ATP + protein L-histidine = ADP + protein N-phospho-L-histidine.</text>
        <dbReference type="EC" id="2.7.13.3"/>
    </reaction>
</comment>
<dbReference type="InterPro" id="IPR000700">
    <property type="entry name" value="PAS-assoc_C"/>
</dbReference>
<keyword evidence="12" id="KW-0067">ATP-binding</keyword>
<keyword evidence="14" id="KW-0843">Virulence</keyword>
<dbReference type="InterPro" id="IPR011102">
    <property type="entry name" value="Sig_transdc_His_kinase_HWE"/>
</dbReference>
<dbReference type="Pfam" id="PF07536">
    <property type="entry name" value="HWE_HK"/>
    <property type="match status" value="1"/>
</dbReference>
<dbReference type="Proteomes" id="UP000056905">
    <property type="component" value="Chromosome"/>
</dbReference>
<dbReference type="GO" id="GO:0004673">
    <property type="term" value="F:protein histidine kinase activity"/>
    <property type="evidence" value="ECO:0007669"/>
    <property type="project" value="UniProtKB-EC"/>
</dbReference>
<dbReference type="EC" id="2.7.13.3" evidence="2"/>
<dbReference type="Gene3D" id="2.10.70.100">
    <property type="match status" value="2"/>
</dbReference>
<feature type="domain" description="PAS" evidence="16">
    <location>
        <begin position="308"/>
        <end position="379"/>
    </location>
</feature>
<evidence type="ECO:0000256" key="7">
    <source>
        <dbReference type="ARBA" id="ARBA00022643"/>
    </source>
</evidence>
<keyword evidence="5" id="KW-0716">Sensory transduction</keyword>
<organism evidence="18 19">
    <name type="scientific">Caulobacter henricii</name>
    <dbReference type="NCBI Taxonomy" id="69395"/>
    <lineage>
        <taxon>Bacteria</taxon>
        <taxon>Pseudomonadati</taxon>
        <taxon>Pseudomonadota</taxon>
        <taxon>Alphaproteobacteria</taxon>
        <taxon>Caulobacterales</taxon>
        <taxon>Caulobacteraceae</taxon>
        <taxon>Caulobacter</taxon>
    </lineage>
</organism>
<dbReference type="SMART" id="SM00091">
    <property type="entry name" value="PAS"/>
    <property type="match status" value="3"/>
</dbReference>
<keyword evidence="9" id="KW-0677">Repeat</keyword>
<dbReference type="InterPro" id="IPR001610">
    <property type="entry name" value="PAC"/>
</dbReference>
<dbReference type="PROSITE" id="PS50112">
    <property type="entry name" value="PAS"/>
    <property type="match status" value="2"/>
</dbReference>
<dbReference type="CDD" id="cd00130">
    <property type="entry name" value="PAS"/>
    <property type="match status" value="3"/>
</dbReference>
<keyword evidence="8" id="KW-0808">Transferase</keyword>
<dbReference type="KEGG" id="chq:AQ619_03335"/>
<dbReference type="PANTHER" id="PTHR41523:SF7">
    <property type="entry name" value="HISTIDINE KINASE"/>
    <property type="match status" value="1"/>
</dbReference>
<name>A0A0P0NWN8_9CAUL</name>
<proteinExistence type="predicted"/>
<evidence type="ECO:0000256" key="12">
    <source>
        <dbReference type="ARBA" id="ARBA00022840"/>
    </source>
</evidence>
<dbReference type="Gene3D" id="3.30.565.10">
    <property type="entry name" value="Histidine kinase-like ATPase, C-terminal domain"/>
    <property type="match status" value="1"/>
</dbReference>